<organism evidence="1 2">
    <name type="scientific">Exiguobacterium aurantiacum</name>
    <dbReference type="NCBI Taxonomy" id="33987"/>
    <lineage>
        <taxon>Bacteria</taxon>
        <taxon>Bacillati</taxon>
        <taxon>Bacillota</taxon>
        <taxon>Bacilli</taxon>
        <taxon>Bacillales</taxon>
        <taxon>Bacillales Family XII. Incertae Sedis</taxon>
        <taxon>Exiguobacterium</taxon>
    </lineage>
</organism>
<dbReference type="OrthoDB" id="2354098at2"/>
<accession>A0A377FXM0</accession>
<evidence type="ECO:0000313" key="1">
    <source>
        <dbReference type="EMBL" id="STO09185.1"/>
    </source>
</evidence>
<dbReference type="Pfam" id="PF14044">
    <property type="entry name" value="NETI"/>
    <property type="match status" value="1"/>
</dbReference>
<evidence type="ECO:0000313" key="2">
    <source>
        <dbReference type="Proteomes" id="UP000254060"/>
    </source>
</evidence>
<evidence type="ECO:0008006" key="3">
    <source>
        <dbReference type="Google" id="ProtNLM"/>
    </source>
</evidence>
<gene>
    <name evidence="1" type="ORF">NCTC13163_02587</name>
</gene>
<dbReference type="STRING" id="1397694.GCA_000702585_00014"/>
<sequence length="63" mass="7240">MAKKIKVYVEPNETVGECLDRIAQMGYRPVRRIEKPVFEKTGNKDEPVHSHQSILFECVALNP</sequence>
<dbReference type="RefSeq" id="WP_024371779.1">
    <property type="nucleotide sequence ID" value="NZ_UGGP01000001.1"/>
</dbReference>
<proteinExistence type="predicted"/>
<name>A0A377FXM0_9BACL</name>
<dbReference type="AlphaFoldDB" id="A0A377FXM0"/>
<protein>
    <recommendedName>
        <fullName evidence="3">NETI motif-containing protein</fullName>
    </recommendedName>
</protein>
<dbReference type="EMBL" id="UGGP01000001">
    <property type="protein sequence ID" value="STO09185.1"/>
    <property type="molecule type" value="Genomic_DNA"/>
</dbReference>
<dbReference type="Proteomes" id="UP000254060">
    <property type="component" value="Unassembled WGS sequence"/>
</dbReference>
<dbReference type="InterPro" id="IPR025930">
    <property type="entry name" value="NETI"/>
</dbReference>
<reference evidence="1 2" key="1">
    <citation type="submission" date="2018-06" db="EMBL/GenBank/DDBJ databases">
        <authorList>
            <consortium name="Pathogen Informatics"/>
            <person name="Doyle S."/>
        </authorList>
    </citation>
    <scope>NUCLEOTIDE SEQUENCE [LARGE SCALE GENOMIC DNA]</scope>
    <source>
        <strain evidence="1 2">NCTC13163</strain>
    </source>
</reference>